<proteinExistence type="predicted"/>
<protein>
    <submittedName>
        <fullName evidence="4">TetR family transcriptional regulator</fullName>
    </submittedName>
</protein>
<dbReference type="Proteomes" id="UP000661858">
    <property type="component" value="Unassembled WGS sequence"/>
</dbReference>
<evidence type="ECO:0000259" key="3">
    <source>
        <dbReference type="PROSITE" id="PS50977"/>
    </source>
</evidence>
<sequence length="215" mass="23038">MELPAWEPRRVVAMAAVLPEGVTPPGTRGKILEAGLELFAESGFAGASIRQIAGMVGINSATLYAHYPSKGHVLAELVRIGHEEMRTRLTEAAAGTADEGAVRQLAALVRAHVLLHTDYPLLAVVTNSELHALSPELAAPSRQLRDECRRLLADVLERGIKSGEFEVDDPLLAVTAIGGLGVQVAQWFGPALGRTREQVADQYARFALRIVNAGH</sequence>
<dbReference type="Gene3D" id="1.10.357.10">
    <property type="entry name" value="Tetracycline Repressor, domain 2"/>
    <property type="match status" value="1"/>
</dbReference>
<evidence type="ECO:0000256" key="1">
    <source>
        <dbReference type="ARBA" id="ARBA00023125"/>
    </source>
</evidence>
<keyword evidence="1 2" id="KW-0238">DNA-binding</keyword>
<keyword evidence="5" id="KW-1185">Reference proteome</keyword>
<feature type="domain" description="HTH tetR-type" evidence="3">
    <location>
        <begin position="25"/>
        <end position="85"/>
    </location>
</feature>
<gene>
    <name evidence="4" type="ORF">JK359_34070</name>
</gene>
<dbReference type="AlphaFoldDB" id="A0A937JQP8"/>
<reference evidence="4" key="1">
    <citation type="submission" date="2021-01" db="EMBL/GenBank/DDBJ databases">
        <title>WGS of actinomycetes isolated from Thailand.</title>
        <authorList>
            <person name="Thawai C."/>
        </authorList>
    </citation>
    <scope>NUCLEOTIDE SEQUENCE</scope>
    <source>
        <strain evidence="4">RCU-197</strain>
    </source>
</reference>
<comment type="caution">
    <text evidence="4">The sequence shown here is derived from an EMBL/GenBank/DDBJ whole genome shotgun (WGS) entry which is preliminary data.</text>
</comment>
<dbReference type="InterPro" id="IPR036271">
    <property type="entry name" value="Tet_transcr_reg_TetR-rel_C_sf"/>
</dbReference>
<dbReference type="Pfam" id="PF17932">
    <property type="entry name" value="TetR_C_24"/>
    <property type="match status" value="1"/>
</dbReference>
<dbReference type="InterPro" id="IPR050109">
    <property type="entry name" value="HTH-type_TetR-like_transc_reg"/>
</dbReference>
<dbReference type="PROSITE" id="PS50977">
    <property type="entry name" value="HTH_TETR_2"/>
    <property type="match status" value="1"/>
</dbReference>
<dbReference type="PRINTS" id="PR00455">
    <property type="entry name" value="HTHTETR"/>
</dbReference>
<dbReference type="SUPFAM" id="SSF48498">
    <property type="entry name" value="Tetracyclin repressor-like, C-terminal domain"/>
    <property type="match status" value="1"/>
</dbReference>
<dbReference type="InterPro" id="IPR041490">
    <property type="entry name" value="KstR2_TetR_C"/>
</dbReference>
<dbReference type="PANTHER" id="PTHR30055">
    <property type="entry name" value="HTH-TYPE TRANSCRIPTIONAL REGULATOR RUTR"/>
    <property type="match status" value="1"/>
</dbReference>
<evidence type="ECO:0000313" key="4">
    <source>
        <dbReference type="EMBL" id="MBL1086935.1"/>
    </source>
</evidence>
<name>A0A937JQP8_9ACTN</name>
<dbReference type="Pfam" id="PF00440">
    <property type="entry name" value="TetR_N"/>
    <property type="match status" value="1"/>
</dbReference>
<feature type="DNA-binding region" description="H-T-H motif" evidence="2">
    <location>
        <begin position="48"/>
        <end position="67"/>
    </location>
</feature>
<accession>A0A937JQP8</accession>
<dbReference type="PANTHER" id="PTHR30055:SF200">
    <property type="entry name" value="HTH-TYPE TRANSCRIPTIONAL REPRESSOR BDCR"/>
    <property type="match status" value="1"/>
</dbReference>
<dbReference type="InterPro" id="IPR009057">
    <property type="entry name" value="Homeodomain-like_sf"/>
</dbReference>
<dbReference type="GO" id="GO:0000976">
    <property type="term" value="F:transcription cis-regulatory region binding"/>
    <property type="evidence" value="ECO:0007669"/>
    <property type="project" value="TreeGrafter"/>
</dbReference>
<dbReference type="EMBL" id="JAERRK010000026">
    <property type="protein sequence ID" value="MBL1086935.1"/>
    <property type="molecule type" value="Genomic_DNA"/>
</dbReference>
<dbReference type="SUPFAM" id="SSF46689">
    <property type="entry name" value="Homeodomain-like"/>
    <property type="match status" value="1"/>
</dbReference>
<dbReference type="GO" id="GO:0003700">
    <property type="term" value="F:DNA-binding transcription factor activity"/>
    <property type="evidence" value="ECO:0007669"/>
    <property type="project" value="TreeGrafter"/>
</dbReference>
<evidence type="ECO:0000313" key="5">
    <source>
        <dbReference type="Proteomes" id="UP000661858"/>
    </source>
</evidence>
<dbReference type="InterPro" id="IPR001647">
    <property type="entry name" value="HTH_TetR"/>
</dbReference>
<evidence type="ECO:0000256" key="2">
    <source>
        <dbReference type="PROSITE-ProRule" id="PRU00335"/>
    </source>
</evidence>
<organism evidence="4 5">
    <name type="scientific">Streptomyces actinomycinicus</name>
    <dbReference type="NCBI Taxonomy" id="1695166"/>
    <lineage>
        <taxon>Bacteria</taxon>
        <taxon>Bacillati</taxon>
        <taxon>Actinomycetota</taxon>
        <taxon>Actinomycetes</taxon>
        <taxon>Kitasatosporales</taxon>
        <taxon>Streptomycetaceae</taxon>
        <taxon>Streptomyces</taxon>
    </lineage>
</organism>
<dbReference type="RefSeq" id="WP_201843486.1">
    <property type="nucleotide sequence ID" value="NZ_JAERRK010000026.1"/>
</dbReference>